<evidence type="ECO:0000256" key="3">
    <source>
        <dbReference type="ARBA" id="ARBA00022840"/>
    </source>
</evidence>
<dbReference type="PROSITE" id="PS00108">
    <property type="entry name" value="PROTEIN_KINASE_ST"/>
    <property type="match status" value="1"/>
</dbReference>
<keyword evidence="3 4" id="KW-0067">ATP-binding</keyword>
<feature type="transmembrane region" description="Helical" evidence="5">
    <location>
        <begin position="370"/>
        <end position="392"/>
    </location>
</feature>
<evidence type="ECO:0000259" key="6">
    <source>
        <dbReference type="PROSITE" id="PS50011"/>
    </source>
</evidence>
<gene>
    <name evidence="7" type="ORF">TeGR_g11828</name>
</gene>
<dbReference type="SUPFAM" id="SSF56112">
    <property type="entry name" value="Protein kinase-like (PK-like)"/>
    <property type="match status" value="1"/>
</dbReference>
<dbReference type="InterPro" id="IPR051681">
    <property type="entry name" value="Ser/Thr_Kinases-Pseudokinases"/>
</dbReference>
<keyword evidence="8" id="KW-1185">Reference proteome</keyword>
<keyword evidence="5" id="KW-0472">Membrane</keyword>
<reference evidence="7 8" key="1">
    <citation type="journal article" date="2023" name="Commun. Biol.">
        <title>Genome analysis of Parmales, the sister group of diatoms, reveals the evolutionary specialization of diatoms from phago-mixotrophs to photoautotrophs.</title>
        <authorList>
            <person name="Ban H."/>
            <person name="Sato S."/>
            <person name="Yoshikawa S."/>
            <person name="Yamada K."/>
            <person name="Nakamura Y."/>
            <person name="Ichinomiya M."/>
            <person name="Sato N."/>
            <person name="Blanc-Mathieu R."/>
            <person name="Endo H."/>
            <person name="Kuwata A."/>
            <person name="Ogata H."/>
        </authorList>
    </citation>
    <scope>NUCLEOTIDE SEQUENCE [LARGE SCALE GENOMIC DNA]</scope>
</reference>
<dbReference type="CDD" id="cd13999">
    <property type="entry name" value="STKc_MAP3K-like"/>
    <property type="match status" value="1"/>
</dbReference>
<keyword evidence="5" id="KW-1133">Transmembrane helix</keyword>
<dbReference type="EMBL" id="BRYB01003699">
    <property type="protein sequence ID" value="GMI19217.1"/>
    <property type="molecule type" value="Genomic_DNA"/>
</dbReference>
<dbReference type="InterPro" id="IPR017441">
    <property type="entry name" value="Protein_kinase_ATP_BS"/>
</dbReference>
<dbReference type="InterPro" id="IPR000719">
    <property type="entry name" value="Prot_kinase_dom"/>
</dbReference>
<keyword evidence="1" id="KW-0418">Kinase</keyword>
<keyword evidence="5" id="KW-0812">Transmembrane</keyword>
<name>A0ABQ6M4D7_9STRA</name>
<comment type="caution">
    <text evidence="7">The sequence shown here is derived from an EMBL/GenBank/DDBJ whole genome shotgun (WGS) entry which is preliminary data.</text>
</comment>
<accession>A0ABQ6M4D7</accession>
<keyword evidence="1" id="KW-0723">Serine/threonine-protein kinase</keyword>
<dbReference type="Pfam" id="PF07714">
    <property type="entry name" value="PK_Tyr_Ser-Thr"/>
    <property type="match status" value="1"/>
</dbReference>
<dbReference type="PROSITE" id="PS00107">
    <property type="entry name" value="PROTEIN_KINASE_ATP"/>
    <property type="match status" value="1"/>
</dbReference>
<evidence type="ECO:0000256" key="2">
    <source>
        <dbReference type="ARBA" id="ARBA00022741"/>
    </source>
</evidence>
<feature type="domain" description="Protein kinase" evidence="6">
    <location>
        <begin position="454"/>
        <end position="723"/>
    </location>
</feature>
<dbReference type="InterPro" id="IPR008271">
    <property type="entry name" value="Ser/Thr_kinase_AS"/>
</dbReference>
<dbReference type="Gene3D" id="1.10.510.10">
    <property type="entry name" value="Transferase(Phosphotransferase) domain 1"/>
    <property type="match status" value="1"/>
</dbReference>
<keyword evidence="1" id="KW-0808">Transferase</keyword>
<evidence type="ECO:0000256" key="1">
    <source>
        <dbReference type="ARBA" id="ARBA00022527"/>
    </source>
</evidence>
<organism evidence="7 8">
    <name type="scientific">Tetraparma gracilis</name>
    <dbReference type="NCBI Taxonomy" id="2962635"/>
    <lineage>
        <taxon>Eukaryota</taxon>
        <taxon>Sar</taxon>
        <taxon>Stramenopiles</taxon>
        <taxon>Ochrophyta</taxon>
        <taxon>Bolidophyceae</taxon>
        <taxon>Parmales</taxon>
        <taxon>Triparmaceae</taxon>
        <taxon>Tetraparma</taxon>
    </lineage>
</organism>
<evidence type="ECO:0000313" key="7">
    <source>
        <dbReference type="EMBL" id="GMI19217.1"/>
    </source>
</evidence>
<sequence length="740" mass="79634">SFSNVGAGLCSSALGVGMKVTTATFGGPPSSLFVGGSFRTRAWSGGEHDFVDIFNLAHFNATSGLWSPLRHGQLTCSWCVVTVLALAWDERLEVLHVGGKFNAIDGSNIPPGLASYRLSDGHLVAHPGGGLSQANVVEDGVATSLQFDPRARVLYVMGSFKRLTKDNVKCDGLAAYEVDEDKWTCLASARHSVAASTEGGMLLSPAGLLVAGRVGEGTTWRSEERRYTIALLSATRELESNGDYNDDDTDSAGGRNVTSFEWSWLPGFPGHDKPLHTMANGFDAYEGYVYVGGDDFLAMWHPVDTDAGRGLKGGKKAGGGARFETDILIAPHLNNTVTGKIMSVAQLSVADGGGGGGGVKNPLDPAANDIGYNIVVYFVSLGALIGIALSIVCNKSIWRVIMGEEEVKIKGINLDTLSYGSVDSSDLHAIYERSMQSRNILPRDQITLISPAEVTLKRIIGEGTFGRVWSAQWRSSRVAVKEFVIAQAAVVGKSTQRQAIIEEIVGEAGTMACLRHPHILMLFGCSLTSQAIWIVSEICSLGSLRQVLDDKAKPLPLEMRLRLAVGIADGMVYLHRKSPAIIHRDLKSHNIFVQAEGKSMVAKIGDWGSARAALAGSNKTMTHGIGTACWLAPEVIKYARASKKSDAFGFAIVLWELATRDEVYRDLSTTQIIARVANEGLRPPVGANMGDCPWEELMVRCWADEPEDRPEFTVILDELNAMARDARRDGEGAAYSYTPP</sequence>
<dbReference type="PROSITE" id="PS50011">
    <property type="entry name" value="PROTEIN_KINASE_DOM"/>
    <property type="match status" value="1"/>
</dbReference>
<dbReference type="PANTHER" id="PTHR44329">
    <property type="entry name" value="SERINE/THREONINE-PROTEIN KINASE TNNI3K-RELATED"/>
    <property type="match status" value="1"/>
</dbReference>
<feature type="non-terminal residue" evidence="7">
    <location>
        <position position="1"/>
    </location>
</feature>
<evidence type="ECO:0000313" key="8">
    <source>
        <dbReference type="Proteomes" id="UP001165060"/>
    </source>
</evidence>
<dbReference type="Proteomes" id="UP001165060">
    <property type="component" value="Unassembled WGS sequence"/>
</dbReference>
<evidence type="ECO:0000256" key="4">
    <source>
        <dbReference type="PROSITE-ProRule" id="PRU10141"/>
    </source>
</evidence>
<proteinExistence type="predicted"/>
<dbReference type="InterPro" id="IPR001245">
    <property type="entry name" value="Ser-Thr/Tyr_kinase_cat_dom"/>
</dbReference>
<evidence type="ECO:0000256" key="5">
    <source>
        <dbReference type="SAM" id="Phobius"/>
    </source>
</evidence>
<protein>
    <recommendedName>
        <fullName evidence="6">Protein kinase domain-containing protein</fullName>
    </recommendedName>
</protein>
<feature type="binding site" evidence="4">
    <location>
        <position position="493"/>
    </location>
    <ligand>
        <name>ATP</name>
        <dbReference type="ChEBI" id="CHEBI:30616"/>
    </ligand>
</feature>
<dbReference type="SMART" id="SM00220">
    <property type="entry name" value="S_TKc"/>
    <property type="match status" value="1"/>
</dbReference>
<dbReference type="InterPro" id="IPR011009">
    <property type="entry name" value="Kinase-like_dom_sf"/>
</dbReference>
<keyword evidence="2 4" id="KW-0547">Nucleotide-binding</keyword>